<dbReference type="CDD" id="cd03023">
    <property type="entry name" value="DsbA_Com1_like"/>
    <property type="match status" value="1"/>
</dbReference>
<evidence type="ECO:0000313" key="7">
    <source>
        <dbReference type="EMBL" id="MBR0684148.1"/>
    </source>
</evidence>
<dbReference type="InterPro" id="IPR036249">
    <property type="entry name" value="Thioredoxin-like_sf"/>
</dbReference>
<evidence type="ECO:0000313" key="8">
    <source>
        <dbReference type="Proteomes" id="UP001138709"/>
    </source>
</evidence>
<protein>
    <submittedName>
        <fullName evidence="7">DsbA family protein</fullName>
    </submittedName>
</protein>
<evidence type="ECO:0000256" key="2">
    <source>
        <dbReference type="ARBA" id="ARBA00023002"/>
    </source>
</evidence>
<keyword evidence="8" id="KW-1185">Reference proteome</keyword>
<dbReference type="Pfam" id="PF01323">
    <property type="entry name" value="DSBA"/>
    <property type="match status" value="1"/>
</dbReference>
<dbReference type="InterPro" id="IPR013766">
    <property type="entry name" value="Thioredoxin_domain"/>
</dbReference>
<dbReference type="PANTHER" id="PTHR13887">
    <property type="entry name" value="GLUTATHIONE S-TRANSFERASE KAPPA"/>
    <property type="match status" value="1"/>
</dbReference>
<keyword evidence="1 5" id="KW-0732">Signal</keyword>
<dbReference type="AlphaFoldDB" id="A0A9X9XKB2"/>
<dbReference type="GO" id="GO:0016491">
    <property type="term" value="F:oxidoreductase activity"/>
    <property type="evidence" value="ECO:0007669"/>
    <property type="project" value="UniProtKB-KW"/>
</dbReference>
<evidence type="ECO:0000256" key="3">
    <source>
        <dbReference type="ARBA" id="ARBA00023157"/>
    </source>
</evidence>
<gene>
    <name evidence="7" type="ORF">GXW74_27030</name>
</gene>
<evidence type="ECO:0000256" key="5">
    <source>
        <dbReference type="SAM" id="SignalP"/>
    </source>
</evidence>
<comment type="caution">
    <text evidence="7">The sequence shown here is derived from an EMBL/GenBank/DDBJ whole genome shotgun (WGS) entry which is preliminary data.</text>
</comment>
<dbReference type="PANTHER" id="PTHR13887:SF14">
    <property type="entry name" value="DISULFIDE BOND FORMATION PROTEIN D"/>
    <property type="match status" value="1"/>
</dbReference>
<feature type="signal peptide" evidence="5">
    <location>
        <begin position="1"/>
        <end position="21"/>
    </location>
</feature>
<dbReference type="Proteomes" id="UP001138709">
    <property type="component" value="Unassembled WGS sequence"/>
</dbReference>
<keyword evidence="2" id="KW-0560">Oxidoreductase</keyword>
<dbReference type="EMBL" id="JAAEDL010000058">
    <property type="protein sequence ID" value="MBR0684148.1"/>
    <property type="molecule type" value="Genomic_DNA"/>
</dbReference>
<accession>A0A9X9XKB2</accession>
<dbReference type="SUPFAM" id="SSF52833">
    <property type="entry name" value="Thioredoxin-like"/>
    <property type="match status" value="1"/>
</dbReference>
<proteinExistence type="predicted"/>
<feature type="domain" description="Thioredoxin" evidence="6">
    <location>
        <begin position="61"/>
        <end position="242"/>
    </location>
</feature>
<dbReference type="Gene3D" id="3.40.30.10">
    <property type="entry name" value="Glutaredoxin"/>
    <property type="match status" value="1"/>
</dbReference>
<evidence type="ECO:0000259" key="6">
    <source>
        <dbReference type="PROSITE" id="PS51352"/>
    </source>
</evidence>
<evidence type="ECO:0000256" key="4">
    <source>
        <dbReference type="ARBA" id="ARBA00023284"/>
    </source>
</evidence>
<dbReference type="PROSITE" id="PS51352">
    <property type="entry name" value="THIOREDOXIN_2"/>
    <property type="match status" value="1"/>
</dbReference>
<feature type="chain" id="PRO_5040733023" evidence="5">
    <location>
        <begin position="22"/>
        <end position="245"/>
    </location>
</feature>
<dbReference type="InterPro" id="IPR001853">
    <property type="entry name" value="DSBA-like_thioredoxin_dom"/>
</dbReference>
<evidence type="ECO:0000256" key="1">
    <source>
        <dbReference type="ARBA" id="ARBA00022729"/>
    </source>
</evidence>
<name>A0A9X9XKB2_9PROT</name>
<sequence>MMRRAFLLAAAGIVTGGRAMAQAFTDAQREEIVSILREALRRDPSILRDAIGAMQASEEREREGAQRTAIAASRDALFNDAADPVRGNPRGDVTIVEFFDVRCPYCKRLHAEMADLLRRDRNIRVVMKDIPILGPQSVVASRALLAAQRQGKYVELHDALMRLRGEPTEAVIRSEAQRAGIDVARLFRDMGDAAIQQRLDANLRLARSLQIEGTPALVIGDNLIPGAVPMAQLETLVAGERQRRR</sequence>
<organism evidence="7 8">
    <name type="scientific">Neoroseomonas eburnea</name>
    <dbReference type="NCBI Taxonomy" id="1346889"/>
    <lineage>
        <taxon>Bacteria</taxon>
        <taxon>Pseudomonadati</taxon>
        <taxon>Pseudomonadota</taxon>
        <taxon>Alphaproteobacteria</taxon>
        <taxon>Acetobacterales</taxon>
        <taxon>Acetobacteraceae</taxon>
        <taxon>Neoroseomonas</taxon>
    </lineage>
</organism>
<keyword evidence="4" id="KW-0676">Redox-active center</keyword>
<reference evidence="7" key="1">
    <citation type="submission" date="2020-01" db="EMBL/GenBank/DDBJ databases">
        <authorList>
            <person name="Rat A."/>
        </authorList>
    </citation>
    <scope>NUCLEOTIDE SEQUENCE</scope>
    <source>
        <strain evidence="7">LMG 31228</strain>
    </source>
</reference>
<reference evidence="7" key="2">
    <citation type="journal article" date="2021" name="Syst. Appl. Microbiol.">
        <title>Roseomonas hellenica sp. nov., isolated from roots of wild-growing Alkanna tinctoria.</title>
        <authorList>
            <person name="Rat A."/>
            <person name="Naranjo H.D."/>
            <person name="Lebbe L."/>
            <person name="Cnockaert M."/>
            <person name="Krigas N."/>
            <person name="Grigoriadou K."/>
            <person name="Maloupa E."/>
            <person name="Willems A."/>
        </authorList>
    </citation>
    <scope>NUCLEOTIDE SEQUENCE</scope>
    <source>
        <strain evidence="7">LMG 31228</strain>
    </source>
</reference>
<keyword evidence="3" id="KW-1015">Disulfide bond</keyword>